<keyword evidence="3" id="KW-1185">Reference proteome</keyword>
<sequence length="236" mass="25910">MMRSKAVARRPRSPRGSSPRRRARGFCMRRQNLSERCPVCKTRRANSSPPIKSFREASGQSDTGTRLPGFHRTPTYKTTVFKEVHLSGIAAFGRALLQQQLGTPSRPPWSLCVWRESEWVWVNHGAVNGFSVCLSLCRAGAAEPRRQAGLRRGDESGSERVTDSRPAAATCRSHREDSCVGALSSKSDREHSAALTGGLPLGFLKNHLPLSERAAQPRSAAALSLTSASEDDLHFF</sequence>
<reference evidence="2 3" key="1">
    <citation type="submission" date="2019-03" db="EMBL/GenBank/DDBJ databases">
        <title>First draft genome of Liparis tanakae, snailfish: a comprehensive survey of snailfish specific genes.</title>
        <authorList>
            <person name="Kim W."/>
            <person name="Song I."/>
            <person name="Jeong J.-H."/>
            <person name="Kim D."/>
            <person name="Kim S."/>
            <person name="Ryu S."/>
            <person name="Song J.Y."/>
            <person name="Lee S.K."/>
        </authorList>
    </citation>
    <scope>NUCLEOTIDE SEQUENCE [LARGE SCALE GENOMIC DNA]</scope>
    <source>
        <tissue evidence="2">Muscle</tissue>
    </source>
</reference>
<accession>A0A4Z2INS7</accession>
<feature type="region of interest" description="Disordered" evidence="1">
    <location>
        <begin position="1"/>
        <end position="24"/>
    </location>
</feature>
<organism evidence="2 3">
    <name type="scientific">Liparis tanakae</name>
    <name type="common">Tanaka's snailfish</name>
    <dbReference type="NCBI Taxonomy" id="230148"/>
    <lineage>
        <taxon>Eukaryota</taxon>
        <taxon>Metazoa</taxon>
        <taxon>Chordata</taxon>
        <taxon>Craniata</taxon>
        <taxon>Vertebrata</taxon>
        <taxon>Euteleostomi</taxon>
        <taxon>Actinopterygii</taxon>
        <taxon>Neopterygii</taxon>
        <taxon>Teleostei</taxon>
        <taxon>Neoteleostei</taxon>
        <taxon>Acanthomorphata</taxon>
        <taxon>Eupercaria</taxon>
        <taxon>Perciformes</taxon>
        <taxon>Cottioidei</taxon>
        <taxon>Cottales</taxon>
        <taxon>Liparidae</taxon>
        <taxon>Liparis</taxon>
    </lineage>
</organism>
<name>A0A4Z2INS7_9TELE</name>
<gene>
    <name evidence="2" type="ORF">EYF80_010783</name>
</gene>
<evidence type="ECO:0000256" key="1">
    <source>
        <dbReference type="SAM" id="MobiDB-lite"/>
    </source>
</evidence>
<protein>
    <submittedName>
        <fullName evidence="2">Uncharacterized protein</fullName>
    </submittedName>
</protein>
<feature type="region of interest" description="Disordered" evidence="1">
    <location>
        <begin position="145"/>
        <end position="168"/>
    </location>
</feature>
<feature type="region of interest" description="Disordered" evidence="1">
    <location>
        <begin position="44"/>
        <end position="71"/>
    </location>
</feature>
<dbReference type="Proteomes" id="UP000314294">
    <property type="component" value="Unassembled WGS sequence"/>
</dbReference>
<dbReference type="AlphaFoldDB" id="A0A4Z2INS7"/>
<feature type="compositionally biased region" description="Basic and acidic residues" evidence="1">
    <location>
        <begin position="145"/>
        <end position="163"/>
    </location>
</feature>
<dbReference type="EMBL" id="SRLO01000068">
    <property type="protein sequence ID" value="TNN79104.1"/>
    <property type="molecule type" value="Genomic_DNA"/>
</dbReference>
<proteinExistence type="predicted"/>
<comment type="caution">
    <text evidence="2">The sequence shown here is derived from an EMBL/GenBank/DDBJ whole genome shotgun (WGS) entry which is preliminary data.</text>
</comment>
<evidence type="ECO:0000313" key="2">
    <source>
        <dbReference type="EMBL" id="TNN79104.1"/>
    </source>
</evidence>
<evidence type="ECO:0000313" key="3">
    <source>
        <dbReference type="Proteomes" id="UP000314294"/>
    </source>
</evidence>